<dbReference type="PANTHER" id="PTHR30349">
    <property type="entry name" value="PHAGE INTEGRASE-RELATED"/>
    <property type="match status" value="1"/>
</dbReference>
<dbReference type="RefSeq" id="WP_354008605.1">
    <property type="nucleotide sequence ID" value="NZ_JBEWTA010000001.1"/>
</dbReference>
<dbReference type="PANTHER" id="PTHR30349:SF94">
    <property type="entry name" value="INTEGRASE_RECOMBINASE HI_1414-RELATED"/>
    <property type="match status" value="1"/>
</dbReference>
<gene>
    <name evidence="4" type="ORF">V5J35_003719</name>
</gene>
<dbReference type="Pfam" id="PF00589">
    <property type="entry name" value="Phage_integrase"/>
    <property type="match status" value="1"/>
</dbReference>
<dbReference type="InterPro" id="IPR013762">
    <property type="entry name" value="Integrase-like_cat_sf"/>
</dbReference>
<dbReference type="PROSITE" id="PS51898">
    <property type="entry name" value="TYR_RECOMBINASE"/>
    <property type="match status" value="1"/>
</dbReference>
<evidence type="ECO:0000256" key="1">
    <source>
        <dbReference type="ARBA" id="ARBA00022908"/>
    </source>
</evidence>
<dbReference type="EMBL" id="JBEWTB010000002">
    <property type="protein sequence ID" value="MET4758527.1"/>
    <property type="molecule type" value="Genomic_DNA"/>
</dbReference>
<dbReference type="InterPro" id="IPR011010">
    <property type="entry name" value="DNA_brk_join_enz"/>
</dbReference>
<feature type="domain" description="Tyr recombinase" evidence="3">
    <location>
        <begin position="185"/>
        <end position="360"/>
    </location>
</feature>
<evidence type="ECO:0000256" key="2">
    <source>
        <dbReference type="ARBA" id="ARBA00023172"/>
    </source>
</evidence>
<keyword evidence="2" id="KW-0233">DNA recombination</keyword>
<dbReference type="Proteomes" id="UP001549366">
    <property type="component" value="Unassembled WGS sequence"/>
</dbReference>
<protein>
    <submittedName>
        <fullName evidence="4">Integrase</fullName>
    </submittedName>
</protein>
<accession>A0ABV2SL74</accession>
<reference evidence="4 5" key="1">
    <citation type="submission" date="2024-06" db="EMBL/GenBank/DDBJ databases">
        <title>Genomic Encyclopedia of Type Strains, Phase V (KMG-V): Genome sequencing to study the core and pangenomes of soil and plant-associated prokaryotes.</title>
        <authorList>
            <person name="Whitman W."/>
        </authorList>
    </citation>
    <scope>NUCLEOTIDE SEQUENCE [LARGE SCALE GENOMIC DNA]</scope>
    <source>
        <strain evidence="4 5">NE40</strain>
    </source>
</reference>
<proteinExistence type="predicted"/>
<dbReference type="InterPro" id="IPR050090">
    <property type="entry name" value="Tyrosine_recombinase_XerCD"/>
</dbReference>
<evidence type="ECO:0000313" key="5">
    <source>
        <dbReference type="Proteomes" id="UP001549366"/>
    </source>
</evidence>
<evidence type="ECO:0000313" key="4">
    <source>
        <dbReference type="EMBL" id="MET4758527.1"/>
    </source>
</evidence>
<dbReference type="InterPro" id="IPR002104">
    <property type="entry name" value="Integrase_catalytic"/>
</dbReference>
<keyword evidence="5" id="KW-1185">Reference proteome</keyword>
<organism evidence="4 5">
    <name type="scientific">Endozoicomonas lisbonensis</name>
    <dbReference type="NCBI Taxonomy" id="3120522"/>
    <lineage>
        <taxon>Bacteria</taxon>
        <taxon>Pseudomonadati</taxon>
        <taxon>Pseudomonadota</taxon>
        <taxon>Gammaproteobacteria</taxon>
        <taxon>Oceanospirillales</taxon>
        <taxon>Endozoicomonadaceae</taxon>
        <taxon>Endozoicomonas</taxon>
    </lineage>
</organism>
<name>A0ABV2SL74_9GAMM</name>
<dbReference type="Gene3D" id="1.10.443.10">
    <property type="entry name" value="Intergrase catalytic core"/>
    <property type="match status" value="1"/>
</dbReference>
<sequence length="366" mass="42465">MALYHIEKRTKKNGDTRYRCMVRVKKNGQIIHQESKTFSKKSQAKAYGKKRVNELEDTDYLKKVQHRKHFPQQGTVASLIQRYIDELYPVKPWGRSKQYSLDLLLNSDLAKKDIYSLKASDIIDHCQLRQKGGTGPATVSQDISYLRSVLSLAKPSWNIEVTAACIDEATPFLRKHGLIAHSKARSRRPNEKELYDIRAALEKRQLKPQSTIPLVDIFEFSIFSCMRVGEVCRILWEDIDYIKKTVVIRDRKDPRHKAGNDQTVALLGPAWDIVIKQAKTDCRIFPHNSNSVSAAFQRCRNKLNIHDLRYHDLRREGASRLFELGYKIEEVASVTGHRDLSTLWKIYTAIDTDSLHRRYEELKNKK</sequence>
<evidence type="ECO:0000259" key="3">
    <source>
        <dbReference type="PROSITE" id="PS51898"/>
    </source>
</evidence>
<keyword evidence="1" id="KW-0229">DNA integration</keyword>
<comment type="caution">
    <text evidence="4">The sequence shown here is derived from an EMBL/GenBank/DDBJ whole genome shotgun (WGS) entry which is preliminary data.</text>
</comment>
<dbReference type="SUPFAM" id="SSF56349">
    <property type="entry name" value="DNA breaking-rejoining enzymes"/>
    <property type="match status" value="1"/>
</dbReference>